<evidence type="ECO:0000313" key="4">
    <source>
        <dbReference type="EMBL" id="NJW54042.1"/>
    </source>
</evidence>
<dbReference type="Gene3D" id="3.20.20.370">
    <property type="entry name" value="Glycoside hydrolase/deacetylase"/>
    <property type="match status" value="1"/>
</dbReference>
<evidence type="ECO:0000313" key="5">
    <source>
        <dbReference type="Proteomes" id="UP000703674"/>
    </source>
</evidence>
<keyword evidence="2" id="KW-0732">Signal</keyword>
<gene>
    <name evidence="4" type="ORF">HC175_14065</name>
</gene>
<evidence type="ECO:0000259" key="3">
    <source>
        <dbReference type="PROSITE" id="PS51677"/>
    </source>
</evidence>
<comment type="subcellular location">
    <subcellularLocation>
        <location evidence="1">Secreted</location>
    </subcellularLocation>
</comment>
<proteinExistence type="predicted"/>
<name>A0ABX1D0J8_9FLAO</name>
<dbReference type="Pfam" id="PF01522">
    <property type="entry name" value="Polysacc_deac_1"/>
    <property type="match status" value="1"/>
</dbReference>
<comment type="caution">
    <text evidence="4">The sequence shown here is derived from an EMBL/GenBank/DDBJ whole genome shotgun (WGS) entry which is preliminary data.</text>
</comment>
<accession>A0ABX1D0J8</accession>
<dbReference type="SUPFAM" id="SSF88713">
    <property type="entry name" value="Glycoside hydrolase/deacetylase"/>
    <property type="match status" value="1"/>
</dbReference>
<dbReference type="PANTHER" id="PTHR34216:SF3">
    <property type="entry name" value="POLY-BETA-1,6-N-ACETYL-D-GLUCOSAMINE N-DEACETYLASE"/>
    <property type="match status" value="1"/>
</dbReference>
<sequence>MLIISNYHYIRPSFNSEFPSIYGLTPKEFENQLIKLRNLGEFISPQDLLTNFEDVLQRKEAFFLVTFDDGLKEQIFYALPILEQLKIPAIFFPNSINHKENKVSTVHKIHLLRSVMSSQDFLIRLSLEQSGLTEKEKERAKEVYIYDDKDSAILKFILNYKLNYHQQEKIIAPIFNLFFDENEKKEELYMTEAHLKELASKGYLGSHTHSHYPLGLLEPDVVLTELQVSKSYFEKLTNKSINFLAYPYGTEEVCTAEVAELAKKAGYEIGLTTKRGMNTIHENPLLLKRFDCNDLPGGKSYRDLKNEIFN</sequence>
<evidence type="ECO:0000256" key="2">
    <source>
        <dbReference type="ARBA" id="ARBA00022729"/>
    </source>
</evidence>
<reference evidence="4 5" key="1">
    <citation type="submission" date="2020-03" db="EMBL/GenBank/DDBJ databases">
        <title>Salinimicrobium sp. nov, isolated from SCS.</title>
        <authorList>
            <person name="Cao W.R."/>
        </authorList>
    </citation>
    <scope>NUCLEOTIDE SEQUENCE [LARGE SCALE GENOMIC DNA]</scope>
    <source>
        <strain evidence="5">J15B91</strain>
    </source>
</reference>
<dbReference type="Proteomes" id="UP000703674">
    <property type="component" value="Unassembled WGS sequence"/>
</dbReference>
<dbReference type="PANTHER" id="PTHR34216">
    <property type="match status" value="1"/>
</dbReference>
<dbReference type="InterPro" id="IPR011330">
    <property type="entry name" value="Glyco_hydro/deAcase_b/a-brl"/>
</dbReference>
<dbReference type="PROSITE" id="PS51677">
    <property type="entry name" value="NODB"/>
    <property type="match status" value="1"/>
</dbReference>
<dbReference type="EMBL" id="JAAVJR010000010">
    <property type="protein sequence ID" value="NJW54042.1"/>
    <property type="molecule type" value="Genomic_DNA"/>
</dbReference>
<feature type="domain" description="NodB homology" evidence="3">
    <location>
        <begin position="141"/>
        <end position="310"/>
    </location>
</feature>
<dbReference type="InterPro" id="IPR002509">
    <property type="entry name" value="NODB_dom"/>
</dbReference>
<organism evidence="4 5">
    <name type="scientific">Salinimicrobium oceani</name>
    <dbReference type="NCBI Taxonomy" id="2722702"/>
    <lineage>
        <taxon>Bacteria</taxon>
        <taxon>Pseudomonadati</taxon>
        <taxon>Bacteroidota</taxon>
        <taxon>Flavobacteriia</taxon>
        <taxon>Flavobacteriales</taxon>
        <taxon>Flavobacteriaceae</taxon>
        <taxon>Salinimicrobium</taxon>
    </lineage>
</organism>
<evidence type="ECO:0000256" key="1">
    <source>
        <dbReference type="ARBA" id="ARBA00004613"/>
    </source>
</evidence>
<dbReference type="InterPro" id="IPR051398">
    <property type="entry name" value="Polysacch_Deacetylase"/>
</dbReference>
<protein>
    <submittedName>
        <fullName evidence="4">Polysaccharide deacetylase family protein</fullName>
    </submittedName>
</protein>
<keyword evidence="5" id="KW-1185">Reference proteome</keyword>